<dbReference type="InterPro" id="IPR002305">
    <property type="entry name" value="aa-tRNA-synth_Ic"/>
</dbReference>
<comment type="similarity">
    <text evidence="1 10">Belongs to the class-I aminoacyl-tRNA synthetase family.</text>
</comment>
<keyword evidence="5 10" id="KW-0067">ATP-binding</keyword>
<evidence type="ECO:0000313" key="11">
    <source>
        <dbReference type="EMBL" id="EFE09038.1"/>
    </source>
</evidence>
<evidence type="ECO:0000256" key="6">
    <source>
        <dbReference type="ARBA" id="ARBA00022917"/>
    </source>
</evidence>
<evidence type="ECO:0000256" key="4">
    <source>
        <dbReference type="ARBA" id="ARBA00022741"/>
    </source>
</evidence>
<organism evidence="11 12">
    <name type="scientific">Citrobacter youngae ATCC 29220</name>
    <dbReference type="NCBI Taxonomy" id="500640"/>
    <lineage>
        <taxon>Bacteria</taxon>
        <taxon>Pseudomonadati</taxon>
        <taxon>Pseudomonadota</taxon>
        <taxon>Gammaproteobacteria</taxon>
        <taxon>Enterobacterales</taxon>
        <taxon>Enterobacteriaceae</taxon>
        <taxon>Citrobacter</taxon>
        <taxon>Citrobacter freundii complex</taxon>
    </lineage>
</organism>
<dbReference type="GO" id="GO:0004830">
    <property type="term" value="F:tryptophan-tRNA ligase activity"/>
    <property type="evidence" value="ECO:0007669"/>
    <property type="project" value="UniProtKB-UniRule"/>
</dbReference>
<dbReference type="NCBIfam" id="TIGR00233">
    <property type="entry name" value="trpS"/>
    <property type="match status" value="1"/>
</dbReference>
<evidence type="ECO:0000256" key="7">
    <source>
        <dbReference type="ARBA" id="ARBA00023146"/>
    </source>
</evidence>
<dbReference type="PANTHER" id="PTHR43766">
    <property type="entry name" value="TRYPTOPHAN--TRNA LIGASE, MITOCHONDRIAL"/>
    <property type="match status" value="1"/>
</dbReference>
<comment type="catalytic activity">
    <reaction evidence="8">
        <text>tRNA(Trp) + L-tryptophan + ATP = L-tryptophyl-tRNA(Trp) + AMP + diphosphate + H(+)</text>
        <dbReference type="Rhea" id="RHEA:24080"/>
        <dbReference type="Rhea" id="RHEA-COMP:9671"/>
        <dbReference type="Rhea" id="RHEA-COMP:9705"/>
        <dbReference type="ChEBI" id="CHEBI:15378"/>
        <dbReference type="ChEBI" id="CHEBI:30616"/>
        <dbReference type="ChEBI" id="CHEBI:33019"/>
        <dbReference type="ChEBI" id="CHEBI:57912"/>
        <dbReference type="ChEBI" id="CHEBI:78442"/>
        <dbReference type="ChEBI" id="CHEBI:78535"/>
        <dbReference type="ChEBI" id="CHEBI:456215"/>
        <dbReference type="EC" id="6.1.1.2"/>
    </reaction>
</comment>
<dbReference type="GO" id="GO:0005829">
    <property type="term" value="C:cytosol"/>
    <property type="evidence" value="ECO:0007669"/>
    <property type="project" value="TreeGrafter"/>
</dbReference>
<evidence type="ECO:0000256" key="1">
    <source>
        <dbReference type="ARBA" id="ARBA00005594"/>
    </source>
</evidence>
<dbReference type="PROSITE" id="PS00178">
    <property type="entry name" value="AA_TRNA_LIGASE_I"/>
    <property type="match status" value="1"/>
</dbReference>
<dbReference type="FunFam" id="1.10.240.10:FF:000005">
    <property type="entry name" value="Tryptophan--tRNA ligase"/>
    <property type="match status" value="1"/>
</dbReference>
<keyword evidence="6 10" id="KW-0648">Protein biosynthesis</keyword>
<dbReference type="InterPro" id="IPR050203">
    <property type="entry name" value="Trp-tRNA_synthetase"/>
</dbReference>
<dbReference type="EMBL" id="ABWL02000006">
    <property type="protein sequence ID" value="EFE09038.1"/>
    <property type="molecule type" value="Genomic_DNA"/>
</dbReference>
<dbReference type="HOGENOM" id="CLU_029244_0_1_6"/>
<dbReference type="InterPro" id="IPR001412">
    <property type="entry name" value="aa-tRNA-synth_I_CS"/>
</dbReference>
<evidence type="ECO:0000256" key="5">
    <source>
        <dbReference type="ARBA" id="ARBA00022840"/>
    </source>
</evidence>
<name>D4BA27_9ENTR</name>
<protein>
    <recommendedName>
        <fullName evidence="2 9">Tryptophan--tRNA ligase</fullName>
        <ecNumber evidence="2 9">6.1.1.2</ecNumber>
    </recommendedName>
</protein>
<dbReference type="GO" id="GO:0005524">
    <property type="term" value="F:ATP binding"/>
    <property type="evidence" value="ECO:0007669"/>
    <property type="project" value="UniProtKB-KW"/>
</dbReference>
<dbReference type="InterPro" id="IPR002306">
    <property type="entry name" value="Trp-tRNA-ligase"/>
</dbReference>
<proteinExistence type="inferred from homology"/>
<evidence type="ECO:0000256" key="3">
    <source>
        <dbReference type="ARBA" id="ARBA00022598"/>
    </source>
</evidence>
<keyword evidence="4 10" id="KW-0547">Nucleotide-binding</keyword>
<dbReference type="EC" id="6.1.1.2" evidence="2 9"/>
<keyword evidence="7 10" id="KW-0030">Aminoacyl-tRNA synthetase</keyword>
<dbReference type="eggNOG" id="COG0180">
    <property type="taxonomic scope" value="Bacteria"/>
</dbReference>
<dbReference type="Gene3D" id="3.40.50.620">
    <property type="entry name" value="HUPs"/>
    <property type="match status" value="1"/>
</dbReference>
<keyword evidence="3 10" id="KW-0436">Ligase</keyword>
<dbReference type="GO" id="GO:0006436">
    <property type="term" value="P:tryptophanyl-tRNA aminoacylation"/>
    <property type="evidence" value="ECO:0007669"/>
    <property type="project" value="UniProtKB-UniRule"/>
</dbReference>
<dbReference type="InterPro" id="IPR014729">
    <property type="entry name" value="Rossmann-like_a/b/a_fold"/>
</dbReference>
<dbReference type="PRINTS" id="PR01039">
    <property type="entry name" value="TRNASYNTHTRP"/>
</dbReference>
<sequence>MVAAFLKAVRMCIPHFQITAERRLLHLKTPFGFAIKESYMNNKTIILTGDRPTGPLHLGHYVGSLRQRAALQHDYQQFILVADLQGLTDNGSTPQKIQNNIPEVLADYLAAGIDPSLTTVCLQSALPALAELTALYMNIVTVARVERNPTVKNEIAQKGFARSLPVGFLVYPISQAADITAFKAEVVPVGDDQLPMIEQTNEIVHKMNSLLPTPVLTHCKALLSATSRLPGIDGNAKMSKSLGNTILLSASEETIHRAVSAMYTDPNHLKVSDPGQIDGNMVFTYLDAFHPDKIKVAEMKAHYQRGGLGDRACKNELEMCLQELIAPMRERRATYIQDKGMLMAMLKKGSEQAHEVTQQTLREVKQGLGLPVF</sequence>
<evidence type="ECO:0000256" key="9">
    <source>
        <dbReference type="NCBIfam" id="TIGR00233"/>
    </source>
</evidence>
<dbReference type="Pfam" id="PF00579">
    <property type="entry name" value="tRNA-synt_1b"/>
    <property type="match status" value="1"/>
</dbReference>
<dbReference type="FunFam" id="3.40.50.620:FF:000094">
    <property type="entry name" value="Tryptophan--tRNA ligase"/>
    <property type="match status" value="1"/>
</dbReference>
<dbReference type="AlphaFoldDB" id="D4BA27"/>
<comment type="caution">
    <text evidence="11">The sequence shown here is derived from an EMBL/GenBank/DDBJ whole genome shotgun (WGS) entry which is preliminary data.</text>
</comment>
<dbReference type="CDD" id="cd00806">
    <property type="entry name" value="TrpRS_core"/>
    <property type="match status" value="1"/>
</dbReference>
<evidence type="ECO:0000256" key="10">
    <source>
        <dbReference type="RuleBase" id="RU363036"/>
    </source>
</evidence>
<evidence type="ECO:0000256" key="2">
    <source>
        <dbReference type="ARBA" id="ARBA00013161"/>
    </source>
</evidence>
<dbReference type="SUPFAM" id="SSF52374">
    <property type="entry name" value="Nucleotidylyl transferase"/>
    <property type="match status" value="1"/>
</dbReference>
<dbReference type="Proteomes" id="UP000003880">
    <property type="component" value="Unassembled WGS sequence"/>
</dbReference>
<reference evidence="11 12" key="1">
    <citation type="submission" date="2010-02" db="EMBL/GenBank/DDBJ databases">
        <authorList>
            <person name="Weinstock G."/>
            <person name="Sodergren E."/>
            <person name="Clifton S."/>
            <person name="Fulton L."/>
            <person name="Fulton B."/>
            <person name="Courtney L."/>
            <person name="Fronick C."/>
            <person name="Harrison M."/>
            <person name="Strong C."/>
            <person name="Farmer C."/>
            <person name="Delahaunty K."/>
            <person name="Markovic C."/>
            <person name="Hall O."/>
            <person name="Minx P."/>
            <person name="Tomlinson C."/>
            <person name="Mitreva M."/>
            <person name="Nelson J."/>
            <person name="Hou S."/>
            <person name="Wollam A."/>
            <person name="Pepin K.H."/>
            <person name="Johnson M."/>
            <person name="Bhonagiri V."/>
            <person name="Zhang X."/>
            <person name="Suruliraj S."/>
            <person name="Warren W."/>
            <person name="Chinwalla A."/>
            <person name="Mardis E.R."/>
            <person name="Wilson R.K."/>
        </authorList>
    </citation>
    <scope>NUCLEOTIDE SEQUENCE [LARGE SCALE GENOMIC DNA]</scope>
    <source>
        <strain evidence="11 12">ATCC 29220</strain>
    </source>
</reference>
<evidence type="ECO:0000256" key="8">
    <source>
        <dbReference type="ARBA" id="ARBA00049929"/>
    </source>
</evidence>
<accession>D4BA27</accession>
<evidence type="ECO:0000313" key="12">
    <source>
        <dbReference type="Proteomes" id="UP000003880"/>
    </source>
</evidence>
<dbReference type="PANTHER" id="PTHR43766:SF1">
    <property type="entry name" value="TRYPTOPHAN--TRNA LIGASE, MITOCHONDRIAL"/>
    <property type="match status" value="1"/>
</dbReference>
<dbReference type="Gene3D" id="1.10.240.10">
    <property type="entry name" value="Tyrosyl-Transfer RNA Synthetase"/>
    <property type="match status" value="1"/>
</dbReference>
<gene>
    <name evidence="11" type="primary">trpS</name>
    <name evidence="11" type="ORF">CIT292_07317</name>
</gene>